<evidence type="ECO:0000256" key="2">
    <source>
        <dbReference type="ARBA" id="ARBA00022692"/>
    </source>
</evidence>
<reference evidence="7" key="1">
    <citation type="submission" date="2023-07" db="EMBL/GenBank/DDBJ databases">
        <title>30 novel species of actinomycetes from the DSMZ collection.</title>
        <authorList>
            <person name="Nouioui I."/>
        </authorList>
    </citation>
    <scope>NUCLEOTIDE SEQUENCE [LARGE SCALE GENOMIC DNA]</scope>
    <source>
        <strain evidence="7">DSM 41982</strain>
    </source>
</reference>
<feature type="region of interest" description="Disordered" evidence="5">
    <location>
        <begin position="222"/>
        <end position="249"/>
    </location>
</feature>
<comment type="subcellular location">
    <subcellularLocation>
        <location evidence="1">Membrane</location>
        <topology evidence="1">Multi-pass membrane protein</topology>
    </subcellularLocation>
</comment>
<accession>A0ABD5E0G9</accession>
<evidence type="ECO:0000313" key="7">
    <source>
        <dbReference type="Proteomes" id="UP001183607"/>
    </source>
</evidence>
<dbReference type="GO" id="GO:0016020">
    <property type="term" value="C:membrane"/>
    <property type="evidence" value="ECO:0007669"/>
    <property type="project" value="UniProtKB-SubCell"/>
</dbReference>
<dbReference type="InterPro" id="IPR044878">
    <property type="entry name" value="UbiA_sf"/>
</dbReference>
<dbReference type="PANTHER" id="PTHR42723:SF1">
    <property type="entry name" value="CHLOROPHYLL SYNTHASE, CHLOROPLASTIC"/>
    <property type="match status" value="1"/>
</dbReference>
<evidence type="ECO:0000256" key="1">
    <source>
        <dbReference type="ARBA" id="ARBA00004141"/>
    </source>
</evidence>
<gene>
    <name evidence="6" type="ORF">RM574_04995</name>
</gene>
<dbReference type="AlphaFoldDB" id="A0ABD5E0G9"/>
<dbReference type="EMBL" id="JAVRER010000005">
    <property type="protein sequence ID" value="MDT0414839.1"/>
    <property type="molecule type" value="Genomic_DNA"/>
</dbReference>
<protein>
    <submittedName>
        <fullName evidence="6">UbiA family prenyltransferase</fullName>
    </submittedName>
</protein>
<evidence type="ECO:0000256" key="3">
    <source>
        <dbReference type="ARBA" id="ARBA00022989"/>
    </source>
</evidence>
<comment type="caution">
    <text evidence="6">The sequence shown here is derived from an EMBL/GenBank/DDBJ whole genome shotgun (WGS) entry which is preliminary data.</text>
</comment>
<sequence>MTPALVPPPAPAPGTRARLGAWAELLRVSALFTVPGDALAGAAASGAGTPRTTALAVGCSLCLYEAGMALNDWADRAEDAAERPHRPLPSGRITAPAALLAASALTAAGLALAARAGRPALLLASALAGTVWAYDLRLKHTPWGPLAMGAARGLDVLLGAAAQPGARTRTALAAAGALTAHTTAVTAVSRHEVRGGSTSAPLAALAASTALGAALVRGALGRTRNTPRTGHSAPVPPAPPAGRVAAAAPGPPGTTLAAALAAGYALSAGRPFLHAALNPSPQLTGRAVGGGIRAMIPLQGALAARTGALGAALATAALAPLAKALSRRVNPT</sequence>
<proteinExistence type="predicted"/>
<evidence type="ECO:0000256" key="4">
    <source>
        <dbReference type="ARBA" id="ARBA00023136"/>
    </source>
</evidence>
<name>A0ABD5E0G9_9ACTN</name>
<organism evidence="6 7">
    <name type="scientific">Streptomyces evansiae</name>
    <dbReference type="NCBI Taxonomy" id="3075535"/>
    <lineage>
        <taxon>Bacteria</taxon>
        <taxon>Bacillati</taxon>
        <taxon>Actinomycetota</taxon>
        <taxon>Actinomycetes</taxon>
        <taxon>Kitasatosporales</taxon>
        <taxon>Streptomycetaceae</taxon>
        <taxon>Streptomyces</taxon>
    </lineage>
</organism>
<evidence type="ECO:0000313" key="6">
    <source>
        <dbReference type="EMBL" id="MDT0414839.1"/>
    </source>
</evidence>
<keyword evidence="4" id="KW-0472">Membrane</keyword>
<evidence type="ECO:0000256" key="5">
    <source>
        <dbReference type="SAM" id="MobiDB-lite"/>
    </source>
</evidence>
<dbReference type="InterPro" id="IPR050475">
    <property type="entry name" value="Prenyltransferase_related"/>
</dbReference>
<dbReference type="RefSeq" id="WP_095681705.1">
    <property type="nucleotide sequence ID" value="NZ_JAVRER010000005.1"/>
</dbReference>
<dbReference type="Gene3D" id="1.10.357.140">
    <property type="entry name" value="UbiA prenyltransferase"/>
    <property type="match status" value="1"/>
</dbReference>
<dbReference type="NCBIfam" id="NF045897">
    <property type="entry name" value="SCO3242_trans"/>
    <property type="match status" value="1"/>
</dbReference>
<dbReference type="InterPro" id="IPR000537">
    <property type="entry name" value="UbiA_prenyltransferase"/>
</dbReference>
<keyword evidence="3" id="KW-1133">Transmembrane helix</keyword>
<keyword evidence="2" id="KW-0812">Transmembrane</keyword>
<dbReference type="Pfam" id="PF01040">
    <property type="entry name" value="UbiA"/>
    <property type="match status" value="1"/>
</dbReference>
<dbReference type="Proteomes" id="UP001183607">
    <property type="component" value="Unassembled WGS sequence"/>
</dbReference>
<dbReference type="PANTHER" id="PTHR42723">
    <property type="entry name" value="CHLOROPHYLL SYNTHASE"/>
    <property type="match status" value="1"/>
</dbReference>